<accession>A0ABS8D8N7</accession>
<dbReference type="RefSeq" id="WP_227181297.1">
    <property type="nucleotide sequence ID" value="NZ_JAJBZT010000007.1"/>
</dbReference>
<dbReference type="Proteomes" id="UP001165395">
    <property type="component" value="Unassembled WGS sequence"/>
</dbReference>
<evidence type="ECO:0000256" key="2">
    <source>
        <dbReference type="SAM" id="SignalP"/>
    </source>
</evidence>
<dbReference type="EMBL" id="JAJBZT010000007">
    <property type="protein sequence ID" value="MCB6184487.1"/>
    <property type="molecule type" value="Genomic_DNA"/>
</dbReference>
<dbReference type="InterPro" id="IPR005948">
    <property type="entry name" value="ThiB-like"/>
</dbReference>
<dbReference type="Pfam" id="PF13343">
    <property type="entry name" value="SBP_bac_6"/>
    <property type="match status" value="1"/>
</dbReference>
<feature type="signal peptide" evidence="2">
    <location>
        <begin position="1"/>
        <end position="19"/>
    </location>
</feature>
<dbReference type="PANTHER" id="PTHR30006">
    <property type="entry name" value="THIAMINE-BINDING PERIPLASMIC PROTEIN-RELATED"/>
    <property type="match status" value="1"/>
</dbReference>
<dbReference type="NCBIfam" id="TIGR01254">
    <property type="entry name" value="sfuA"/>
    <property type="match status" value="1"/>
</dbReference>
<evidence type="ECO:0000256" key="1">
    <source>
        <dbReference type="ARBA" id="ARBA00022729"/>
    </source>
</evidence>
<proteinExistence type="predicted"/>
<organism evidence="3 4">
    <name type="scientific">Leeia speluncae</name>
    <dbReference type="NCBI Taxonomy" id="2884804"/>
    <lineage>
        <taxon>Bacteria</taxon>
        <taxon>Pseudomonadati</taxon>
        <taxon>Pseudomonadota</taxon>
        <taxon>Betaproteobacteria</taxon>
        <taxon>Neisseriales</taxon>
        <taxon>Leeiaceae</taxon>
        <taxon>Leeia</taxon>
    </lineage>
</organism>
<feature type="chain" id="PRO_5047095449" evidence="2">
    <location>
        <begin position="20"/>
        <end position="332"/>
    </location>
</feature>
<protein>
    <submittedName>
        <fullName evidence="3">Thiamine ABC transporter substrate-binding protein</fullName>
    </submittedName>
</protein>
<keyword evidence="1 2" id="KW-0732">Signal</keyword>
<reference evidence="3" key="1">
    <citation type="submission" date="2021-10" db="EMBL/GenBank/DDBJ databases">
        <title>The complete genome sequence of Leeia sp. TBRC 13508.</title>
        <authorList>
            <person name="Charoenyingcharoen P."/>
            <person name="Yukphan P."/>
        </authorList>
    </citation>
    <scope>NUCLEOTIDE SEQUENCE</scope>
    <source>
        <strain evidence="3">TBRC 13508</strain>
    </source>
</reference>
<dbReference type="PANTHER" id="PTHR30006:SF2">
    <property type="entry name" value="ABC TRANSPORTER SUBSTRATE-BINDING PROTEIN"/>
    <property type="match status" value="1"/>
</dbReference>
<sequence>MFRRLLSATLLLTTFGASAAELRVLTHSSFSVDKKLIAEFEAQNAAKVSVIKAGDAGEMLNKLILTKSAPIADVVYGIDNLLVAKATDADVLVKPTPVKSPKQAFSEYLTTVDYGLVALNYDKAYVSEHKLVLPKSLDDFTKPQFKDLLVVENPATSSTGLAFMMATVHHLGKAKAWAFWGKLKANGVKVTQGWSDAYEKEFSKNGGTRPFVVSYSTSPSAEVFYSEGKLSVPPTDNLFVPGSYFMQAEGIGLVKGGKEAQLAGKFIQFMVSKSVQADLPTNMWMYPVREDVVLDKTFSFATLPTKLTKPVVPKSGKEVQQLVAEWQKLMRP</sequence>
<dbReference type="SUPFAM" id="SSF53850">
    <property type="entry name" value="Periplasmic binding protein-like II"/>
    <property type="match status" value="1"/>
</dbReference>
<gene>
    <name evidence="3" type="ORF">LIN78_13140</name>
</gene>
<evidence type="ECO:0000313" key="4">
    <source>
        <dbReference type="Proteomes" id="UP001165395"/>
    </source>
</evidence>
<keyword evidence="4" id="KW-1185">Reference proteome</keyword>
<evidence type="ECO:0000313" key="3">
    <source>
        <dbReference type="EMBL" id="MCB6184487.1"/>
    </source>
</evidence>
<name>A0ABS8D8N7_9NEIS</name>
<comment type="caution">
    <text evidence="3">The sequence shown here is derived from an EMBL/GenBank/DDBJ whole genome shotgun (WGS) entry which is preliminary data.</text>
</comment>
<dbReference type="Gene3D" id="3.40.190.10">
    <property type="entry name" value="Periplasmic binding protein-like II"/>
    <property type="match status" value="2"/>
</dbReference>